<keyword evidence="2" id="KW-0472">Membrane</keyword>
<dbReference type="AlphaFoldDB" id="A0A545VAN7"/>
<evidence type="ECO:0000313" key="3">
    <source>
        <dbReference type="EMBL" id="TQV98796.1"/>
    </source>
</evidence>
<accession>A0A545VAN7</accession>
<comment type="caution">
    <text evidence="3">The sequence shown here is derived from an EMBL/GenBank/DDBJ whole genome shotgun (WGS) entry which is preliminary data.</text>
</comment>
<dbReference type="Proteomes" id="UP000315783">
    <property type="component" value="Unassembled WGS sequence"/>
</dbReference>
<evidence type="ECO:0000256" key="1">
    <source>
        <dbReference type="SAM" id="MobiDB-lite"/>
    </source>
</evidence>
<gene>
    <name evidence="3" type="ORF">IF1G_02876</name>
</gene>
<feature type="region of interest" description="Disordered" evidence="1">
    <location>
        <begin position="63"/>
        <end position="109"/>
    </location>
</feature>
<name>A0A545VAN7_9HYPO</name>
<organism evidence="3 4">
    <name type="scientific">Cordyceps javanica</name>
    <dbReference type="NCBI Taxonomy" id="43265"/>
    <lineage>
        <taxon>Eukaryota</taxon>
        <taxon>Fungi</taxon>
        <taxon>Dikarya</taxon>
        <taxon>Ascomycota</taxon>
        <taxon>Pezizomycotina</taxon>
        <taxon>Sordariomycetes</taxon>
        <taxon>Hypocreomycetidae</taxon>
        <taxon>Hypocreales</taxon>
        <taxon>Cordycipitaceae</taxon>
        <taxon>Cordyceps</taxon>
    </lineage>
</organism>
<keyword evidence="2" id="KW-1133">Transmembrane helix</keyword>
<dbReference type="EMBL" id="SPUK01000003">
    <property type="protein sequence ID" value="TQV98796.1"/>
    <property type="molecule type" value="Genomic_DNA"/>
</dbReference>
<feature type="compositionally biased region" description="Low complexity" evidence="1">
    <location>
        <begin position="75"/>
        <end position="86"/>
    </location>
</feature>
<keyword evidence="4" id="KW-1185">Reference proteome</keyword>
<feature type="region of interest" description="Disordered" evidence="1">
    <location>
        <begin position="260"/>
        <end position="279"/>
    </location>
</feature>
<evidence type="ECO:0000313" key="4">
    <source>
        <dbReference type="Proteomes" id="UP000315783"/>
    </source>
</evidence>
<proteinExistence type="predicted"/>
<protein>
    <submittedName>
        <fullName evidence="3">Uncharacterized protein</fullName>
    </submittedName>
</protein>
<evidence type="ECO:0000256" key="2">
    <source>
        <dbReference type="SAM" id="Phobius"/>
    </source>
</evidence>
<keyword evidence="2" id="KW-0812">Transmembrane</keyword>
<reference evidence="3 4" key="1">
    <citation type="journal article" date="2019" name="Appl. Microbiol. Biotechnol.">
        <title>Genome sequence of Isaria javanica and comparative genome analysis insights into family S53 peptidase evolution in fungal entomopathogens.</title>
        <authorList>
            <person name="Lin R."/>
            <person name="Zhang X."/>
            <person name="Xin B."/>
            <person name="Zou M."/>
            <person name="Gao Y."/>
            <person name="Qin F."/>
            <person name="Hu Q."/>
            <person name="Xie B."/>
            <person name="Cheng X."/>
        </authorList>
    </citation>
    <scope>NUCLEOTIDE SEQUENCE [LARGE SCALE GENOMIC DNA]</scope>
    <source>
        <strain evidence="3 4">IJ1G</strain>
    </source>
</reference>
<feature type="transmembrane region" description="Helical" evidence="2">
    <location>
        <begin position="223"/>
        <end position="241"/>
    </location>
</feature>
<sequence length="279" mass="30823">MHRNKCYGVAGPGYVETMAPSGSDVPCIALRYSGQGLTRPPEEFFLQVIVGLEAWDRATEPLSKDETKNFHARRSTAASAPASARRVGLGDRSAGPPSVPHRPSSTLGVKSAERRWLSEFEPPLTLPDDDRLQRQSQSAHSVSQLIPAIPPQNWLSPSRRILLLTSYFLQLTTRKTAVASLVHNTSTVFRRHGYLTRGRYPCPVLWVHCFCCIFAWMVARIYIINFFFFLISSLLVILAAAREIFVPLGIAPALPPDEPHPGQPATLTGSACSNDGLYR</sequence>